<evidence type="ECO:0000313" key="2">
    <source>
        <dbReference type="Proteomes" id="UP001066276"/>
    </source>
</evidence>
<comment type="caution">
    <text evidence="1">The sequence shown here is derived from an EMBL/GenBank/DDBJ whole genome shotgun (WGS) entry which is preliminary data.</text>
</comment>
<accession>A0AAV7M379</accession>
<gene>
    <name evidence="1" type="ORF">NDU88_002707</name>
</gene>
<protein>
    <submittedName>
        <fullName evidence="1">Uncharacterized protein</fullName>
    </submittedName>
</protein>
<keyword evidence="2" id="KW-1185">Reference proteome</keyword>
<sequence>MENIISRHHCKMTEPITAPEGLTSRRFEAAADSNSQQPVWLTVCRACRNPVTWENRKQLIRRPHSASFISGVRCTKR</sequence>
<proteinExistence type="predicted"/>
<dbReference type="AlphaFoldDB" id="A0AAV7M379"/>
<evidence type="ECO:0000313" key="1">
    <source>
        <dbReference type="EMBL" id="KAJ1097589.1"/>
    </source>
</evidence>
<organism evidence="1 2">
    <name type="scientific">Pleurodeles waltl</name>
    <name type="common">Iberian ribbed newt</name>
    <dbReference type="NCBI Taxonomy" id="8319"/>
    <lineage>
        <taxon>Eukaryota</taxon>
        <taxon>Metazoa</taxon>
        <taxon>Chordata</taxon>
        <taxon>Craniata</taxon>
        <taxon>Vertebrata</taxon>
        <taxon>Euteleostomi</taxon>
        <taxon>Amphibia</taxon>
        <taxon>Batrachia</taxon>
        <taxon>Caudata</taxon>
        <taxon>Salamandroidea</taxon>
        <taxon>Salamandridae</taxon>
        <taxon>Pleurodelinae</taxon>
        <taxon>Pleurodeles</taxon>
    </lineage>
</organism>
<dbReference type="EMBL" id="JANPWB010000014">
    <property type="protein sequence ID" value="KAJ1097589.1"/>
    <property type="molecule type" value="Genomic_DNA"/>
</dbReference>
<reference evidence="1" key="1">
    <citation type="journal article" date="2022" name="bioRxiv">
        <title>Sequencing and chromosome-scale assembly of the giantPleurodeles waltlgenome.</title>
        <authorList>
            <person name="Brown T."/>
            <person name="Elewa A."/>
            <person name="Iarovenko S."/>
            <person name="Subramanian E."/>
            <person name="Araus A.J."/>
            <person name="Petzold A."/>
            <person name="Susuki M."/>
            <person name="Suzuki K.-i.T."/>
            <person name="Hayashi T."/>
            <person name="Toyoda A."/>
            <person name="Oliveira C."/>
            <person name="Osipova E."/>
            <person name="Leigh N.D."/>
            <person name="Simon A."/>
            <person name="Yun M.H."/>
        </authorList>
    </citation>
    <scope>NUCLEOTIDE SEQUENCE</scope>
    <source>
        <strain evidence="1">20211129_DDA</strain>
        <tissue evidence="1">Liver</tissue>
    </source>
</reference>
<name>A0AAV7M379_PLEWA</name>
<dbReference type="Proteomes" id="UP001066276">
    <property type="component" value="Chromosome 10"/>
</dbReference>